<proteinExistence type="predicted"/>
<name>A0A8W8IGE6_MAGGI</name>
<evidence type="ECO:0000313" key="2">
    <source>
        <dbReference type="Proteomes" id="UP000005408"/>
    </source>
</evidence>
<dbReference type="Proteomes" id="UP000005408">
    <property type="component" value="Unassembled WGS sequence"/>
</dbReference>
<sequence>MNALLENVFAALWLSDTDRDDMLTSEGETFAPIGHASRMHSNSEYLNPTGRLGDEETVHFDTPNPCGKALIVIRQAPNCSPYPKPFHKERHPLNMSRVCIREEDRNRRSVESFLSVPPAMEYITNVSTRKVVYSLGK</sequence>
<dbReference type="EnsemblMetazoa" id="G13785.1">
    <property type="protein sequence ID" value="G13785.1:cds"/>
    <property type="gene ID" value="G13785"/>
</dbReference>
<accession>A0A8W8IGE6</accession>
<protein>
    <submittedName>
        <fullName evidence="1">Uncharacterized protein</fullName>
    </submittedName>
</protein>
<evidence type="ECO:0000313" key="1">
    <source>
        <dbReference type="EnsemblMetazoa" id="G13785.1:cds"/>
    </source>
</evidence>
<keyword evidence="2" id="KW-1185">Reference proteome</keyword>
<reference evidence="1" key="1">
    <citation type="submission" date="2022-08" db="UniProtKB">
        <authorList>
            <consortium name="EnsemblMetazoa"/>
        </authorList>
    </citation>
    <scope>IDENTIFICATION</scope>
    <source>
        <strain evidence="1">05x7-T-G4-1.051#20</strain>
    </source>
</reference>
<dbReference type="AlphaFoldDB" id="A0A8W8IGE6"/>
<organism evidence="1 2">
    <name type="scientific">Magallana gigas</name>
    <name type="common">Pacific oyster</name>
    <name type="synonym">Crassostrea gigas</name>
    <dbReference type="NCBI Taxonomy" id="29159"/>
    <lineage>
        <taxon>Eukaryota</taxon>
        <taxon>Metazoa</taxon>
        <taxon>Spiralia</taxon>
        <taxon>Lophotrochozoa</taxon>
        <taxon>Mollusca</taxon>
        <taxon>Bivalvia</taxon>
        <taxon>Autobranchia</taxon>
        <taxon>Pteriomorphia</taxon>
        <taxon>Ostreida</taxon>
        <taxon>Ostreoidea</taxon>
        <taxon>Ostreidae</taxon>
        <taxon>Magallana</taxon>
    </lineage>
</organism>